<dbReference type="EMBL" id="JBHTIS010004000">
    <property type="protein sequence ID" value="MFD1051942.1"/>
    <property type="molecule type" value="Genomic_DNA"/>
</dbReference>
<evidence type="ECO:0000313" key="1">
    <source>
        <dbReference type="EMBL" id="MFD1051942.1"/>
    </source>
</evidence>
<dbReference type="Proteomes" id="UP001597045">
    <property type="component" value="Unassembled WGS sequence"/>
</dbReference>
<organism evidence="1 2">
    <name type="scientific">Kibdelosporangium lantanae</name>
    <dbReference type="NCBI Taxonomy" id="1497396"/>
    <lineage>
        <taxon>Bacteria</taxon>
        <taxon>Bacillati</taxon>
        <taxon>Actinomycetota</taxon>
        <taxon>Actinomycetes</taxon>
        <taxon>Pseudonocardiales</taxon>
        <taxon>Pseudonocardiaceae</taxon>
        <taxon>Kibdelosporangium</taxon>
    </lineage>
</organism>
<reference evidence="2" key="1">
    <citation type="journal article" date="2019" name="Int. J. Syst. Evol. Microbiol.">
        <title>The Global Catalogue of Microorganisms (GCM) 10K type strain sequencing project: providing services to taxonomists for standard genome sequencing and annotation.</title>
        <authorList>
            <consortium name="The Broad Institute Genomics Platform"/>
            <consortium name="The Broad Institute Genome Sequencing Center for Infectious Disease"/>
            <person name="Wu L."/>
            <person name="Ma J."/>
        </authorList>
    </citation>
    <scope>NUCLEOTIDE SEQUENCE [LARGE SCALE GENOMIC DNA]</scope>
    <source>
        <strain evidence="2">JCM 31486</strain>
    </source>
</reference>
<keyword evidence="2" id="KW-1185">Reference proteome</keyword>
<feature type="non-terminal residue" evidence="1">
    <location>
        <position position="87"/>
    </location>
</feature>
<evidence type="ECO:0000313" key="2">
    <source>
        <dbReference type="Proteomes" id="UP001597045"/>
    </source>
</evidence>
<name>A0ABW3MNY4_9PSEU</name>
<sequence length="87" mass="9474">MTTTVGAPTTFDLGPAQALSCRECGHQIPLAPEFACAECFGPLEVAYSFGRIRREDIEAGPKSIWRYRDLLPVPSDVDSHPNTQPGL</sequence>
<protein>
    <submittedName>
        <fullName evidence="1">Threonine synthase</fullName>
        <ecNumber evidence="1">4.2.3.1</ecNumber>
    </submittedName>
</protein>
<keyword evidence="1" id="KW-0456">Lyase</keyword>
<dbReference type="EC" id="4.2.3.1" evidence="1"/>
<dbReference type="GO" id="GO:0004795">
    <property type="term" value="F:threonine synthase activity"/>
    <property type="evidence" value="ECO:0007669"/>
    <property type="project" value="UniProtKB-EC"/>
</dbReference>
<comment type="caution">
    <text evidence="1">The sequence shown here is derived from an EMBL/GenBank/DDBJ whole genome shotgun (WGS) entry which is preliminary data.</text>
</comment>
<gene>
    <name evidence="1" type="ORF">ACFQ1S_43460</name>
</gene>
<proteinExistence type="predicted"/>
<accession>A0ABW3MNY4</accession>